<protein>
    <submittedName>
        <fullName evidence="1">Uncharacterized protein</fullName>
    </submittedName>
</protein>
<dbReference type="EMBL" id="CAJJDO010000151">
    <property type="protein sequence ID" value="CAD8208512.1"/>
    <property type="molecule type" value="Genomic_DNA"/>
</dbReference>
<dbReference type="Proteomes" id="UP000689195">
    <property type="component" value="Unassembled WGS sequence"/>
</dbReference>
<sequence>MSIYIKTKKQKIKYIYQISKIHYIIYYSRPLRINNRPSNKQQSTIIIKYNHRNYRSDYKIKQQII</sequence>
<organism evidence="1 2">
    <name type="scientific">Paramecium pentaurelia</name>
    <dbReference type="NCBI Taxonomy" id="43138"/>
    <lineage>
        <taxon>Eukaryota</taxon>
        <taxon>Sar</taxon>
        <taxon>Alveolata</taxon>
        <taxon>Ciliophora</taxon>
        <taxon>Intramacronucleata</taxon>
        <taxon>Oligohymenophorea</taxon>
        <taxon>Peniculida</taxon>
        <taxon>Parameciidae</taxon>
        <taxon>Paramecium</taxon>
    </lineage>
</organism>
<dbReference type="AlphaFoldDB" id="A0A8S1Y9K4"/>
<proteinExistence type="predicted"/>
<reference evidence="1" key="1">
    <citation type="submission" date="2021-01" db="EMBL/GenBank/DDBJ databases">
        <authorList>
            <consortium name="Genoscope - CEA"/>
            <person name="William W."/>
        </authorList>
    </citation>
    <scope>NUCLEOTIDE SEQUENCE</scope>
</reference>
<accession>A0A8S1Y9K4</accession>
<evidence type="ECO:0000313" key="2">
    <source>
        <dbReference type="Proteomes" id="UP000689195"/>
    </source>
</evidence>
<evidence type="ECO:0000313" key="1">
    <source>
        <dbReference type="EMBL" id="CAD8208512.1"/>
    </source>
</evidence>
<keyword evidence="2" id="KW-1185">Reference proteome</keyword>
<gene>
    <name evidence="1" type="ORF">PPENT_87.1.T1510037</name>
</gene>
<comment type="caution">
    <text evidence="1">The sequence shown here is derived from an EMBL/GenBank/DDBJ whole genome shotgun (WGS) entry which is preliminary data.</text>
</comment>
<name>A0A8S1Y9K4_9CILI</name>